<evidence type="ECO:0000256" key="1">
    <source>
        <dbReference type="SAM" id="MobiDB-lite"/>
    </source>
</evidence>
<organism evidence="3">
    <name type="scientific">Tanacetum cinerariifolium</name>
    <name type="common">Dalmatian daisy</name>
    <name type="synonym">Chrysanthemum cinerariifolium</name>
    <dbReference type="NCBI Taxonomy" id="118510"/>
    <lineage>
        <taxon>Eukaryota</taxon>
        <taxon>Viridiplantae</taxon>
        <taxon>Streptophyta</taxon>
        <taxon>Embryophyta</taxon>
        <taxon>Tracheophyta</taxon>
        <taxon>Spermatophyta</taxon>
        <taxon>Magnoliopsida</taxon>
        <taxon>eudicotyledons</taxon>
        <taxon>Gunneridae</taxon>
        <taxon>Pentapetalae</taxon>
        <taxon>asterids</taxon>
        <taxon>campanulids</taxon>
        <taxon>Asterales</taxon>
        <taxon>Asteraceae</taxon>
        <taxon>Asteroideae</taxon>
        <taxon>Anthemideae</taxon>
        <taxon>Anthemidinae</taxon>
        <taxon>Tanacetum</taxon>
    </lineage>
</organism>
<gene>
    <name evidence="3" type="ORF">Tci_051765</name>
</gene>
<dbReference type="Pfam" id="PF07727">
    <property type="entry name" value="RVT_2"/>
    <property type="match status" value="1"/>
</dbReference>
<dbReference type="InterPro" id="IPR013103">
    <property type="entry name" value="RVT_2"/>
</dbReference>
<protein>
    <submittedName>
        <fullName evidence="3">Retrotransposon protein, putative, unclassified</fullName>
    </submittedName>
</protein>
<feature type="compositionally biased region" description="Basic and acidic residues" evidence="1">
    <location>
        <begin position="173"/>
        <end position="192"/>
    </location>
</feature>
<proteinExistence type="predicted"/>
<reference evidence="3" key="1">
    <citation type="journal article" date="2019" name="Sci. Rep.">
        <title>Draft genome of Tanacetum cinerariifolium, the natural source of mosquito coil.</title>
        <authorList>
            <person name="Yamashiro T."/>
            <person name="Shiraishi A."/>
            <person name="Satake H."/>
            <person name="Nakayama K."/>
        </authorList>
    </citation>
    <scope>NUCLEOTIDE SEQUENCE</scope>
</reference>
<comment type="caution">
    <text evidence="3">The sequence shown here is derived from an EMBL/GenBank/DDBJ whole genome shotgun (WGS) entry which is preliminary data.</text>
</comment>
<feature type="domain" description="Reverse transcriptase Ty1/copia-type" evidence="2">
    <location>
        <begin position="94"/>
        <end position="146"/>
    </location>
</feature>
<dbReference type="AlphaFoldDB" id="A0A6L2N2V2"/>
<sequence>MANELGVASAHECLFVDILSKEEPKKVSEALKYPGWVDVMQEELNQFAKNKVWTLVPTPYGKTTICSKWLQDLKQLDISRLFHLHELHSLSNGCKSAFINGKLKKEVYVKQPSRFKSNEFPNHVCKLDKALYGLKQVPRACDKDISTSDGKDEKYAMAIRDFKKFFKKRERFVRQSHDERKSSQRNKDDKNGKSKRKCFKHGDLNHLIGECPKLSRNYNQRAFVGGTWSDSNEDKEEMTKDENCLMAKASNE</sequence>
<accession>A0A6L2N2V2</accession>
<evidence type="ECO:0000259" key="2">
    <source>
        <dbReference type="Pfam" id="PF07727"/>
    </source>
</evidence>
<feature type="region of interest" description="Disordered" evidence="1">
    <location>
        <begin position="229"/>
        <end position="252"/>
    </location>
</feature>
<evidence type="ECO:0000313" key="3">
    <source>
        <dbReference type="EMBL" id="GEU79787.1"/>
    </source>
</evidence>
<feature type="region of interest" description="Disordered" evidence="1">
    <location>
        <begin position="173"/>
        <end position="197"/>
    </location>
</feature>
<dbReference type="EMBL" id="BKCJ010007945">
    <property type="protein sequence ID" value="GEU79787.1"/>
    <property type="molecule type" value="Genomic_DNA"/>
</dbReference>
<name>A0A6L2N2V2_TANCI</name>
<feature type="non-terminal residue" evidence="3">
    <location>
        <position position="252"/>
    </location>
</feature>